<feature type="non-terminal residue" evidence="3">
    <location>
        <position position="1"/>
    </location>
</feature>
<evidence type="ECO:0000256" key="1">
    <source>
        <dbReference type="SAM" id="Phobius"/>
    </source>
</evidence>
<sequence>PVHFTTGASAAVTHARFSAVLSGLKILSYLVELCIKKGADLIVSEASATVFPIAQEIVRSAYQRLNILDKFTTETVQYVGGQFKGRIVGNIERYNVATNIYIGSIGATAWMIGEVAARIGATQIAGTPNDSNMVVLIATSDYTLLGDEQYAAGATLSGQPSDLASVLTFDYFKLLTIALMLLVFISTMFGNSWIVNILRL</sequence>
<keyword evidence="1" id="KW-0812">Transmembrane</keyword>
<feature type="domain" description="DUF6754" evidence="2">
    <location>
        <begin position="19"/>
        <end position="195"/>
    </location>
</feature>
<protein>
    <recommendedName>
        <fullName evidence="2">DUF6754 domain-containing protein</fullName>
    </recommendedName>
</protein>
<dbReference type="AlphaFoldDB" id="X1IFG3"/>
<dbReference type="Pfam" id="PF20539">
    <property type="entry name" value="DUF6754"/>
    <property type="match status" value="1"/>
</dbReference>
<evidence type="ECO:0000259" key="2">
    <source>
        <dbReference type="Pfam" id="PF20539"/>
    </source>
</evidence>
<dbReference type="InterPro" id="IPR046642">
    <property type="entry name" value="DUF6754"/>
</dbReference>
<dbReference type="EMBL" id="BARU01032169">
    <property type="protein sequence ID" value="GAH67980.1"/>
    <property type="molecule type" value="Genomic_DNA"/>
</dbReference>
<keyword evidence="1" id="KW-0472">Membrane</keyword>
<gene>
    <name evidence="3" type="ORF">S03H2_50768</name>
</gene>
<keyword evidence="1" id="KW-1133">Transmembrane helix</keyword>
<reference evidence="3" key="1">
    <citation type="journal article" date="2014" name="Front. Microbiol.">
        <title>High frequency of phylogenetically diverse reductive dehalogenase-homologous genes in deep subseafloor sedimentary metagenomes.</title>
        <authorList>
            <person name="Kawai M."/>
            <person name="Futagami T."/>
            <person name="Toyoda A."/>
            <person name="Takaki Y."/>
            <person name="Nishi S."/>
            <person name="Hori S."/>
            <person name="Arai W."/>
            <person name="Tsubouchi T."/>
            <person name="Morono Y."/>
            <person name="Uchiyama I."/>
            <person name="Ito T."/>
            <person name="Fujiyama A."/>
            <person name="Inagaki F."/>
            <person name="Takami H."/>
        </authorList>
    </citation>
    <scope>NUCLEOTIDE SEQUENCE</scope>
    <source>
        <strain evidence="3">Expedition CK06-06</strain>
    </source>
</reference>
<comment type="caution">
    <text evidence="3">The sequence shown here is derived from an EMBL/GenBank/DDBJ whole genome shotgun (WGS) entry which is preliminary data.</text>
</comment>
<evidence type="ECO:0000313" key="3">
    <source>
        <dbReference type="EMBL" id="GAH67980.1"/>
    </source>
</evidence>
<feature type="transmembrane region" description="Helical" evidence="1">
    <location>
        <begin position="171"/>
        <end position="195"/>
    </location>
</feature>
<organism evidence="3">
    <name type="scientific">marine sediment metagenome</name>
    <dbReference type="NCBI Taxonomy" id="412755"/>
    <lineage>
        <taxon>unclassified sequences</taxon>
        <taxon>metagenomes</taxon>
        <taxon>ecological metagenomes</taxon>
    </lineage>
</organism>
<accession>X1IFG3</accession>
<proteinExistence type="predicted"/>
<name>X1IFG3_9ZZZZ</name>